<evidence type="ECO:0000256" key="1">
    <source>
        <dbReference type="ARBA" id="ARBA00004173"/>
    </source>
</evidence>
<dbReference type="SUPFAM" id="SSF51735">
    <property type="entry name" value="NAD(P)-binding Rossmann-fold domains"/>
    <property type="match status" value="1"/>
</dbReference>
<evidence type="ECO:0000256" key="5">
    <source>
        <dbReference type="ARBA" id="ARBA00023128"/>
    </source>
</evidence>
<comment type="similarity">
    <text evidence="2 8">Belongs to the Glu/Leu/Phe/Val dehydrogenases family.</text>
</comment>
<protein>
    <recommendedName>
        <fullName evidence="3">glutamate dehydrogenase [NAD(P)(+)]</fullName>
        <ecNumber evidence="3">1.4.1.3</ecNumber>
    </recommendedName>
</protein>
<accession>A0AAW1D304</accession>
<dbReference type="FunFam" id="3.40.50.720:FF:000100">
    <property type="entry name" value="Glutamate dehydrogenase 1, mitochondrial"/>
    <property type="match status" value="1"/>
</dbReference>
<feature type="domain" description="Glutamate/phenylalanine/leucine/valine/L-tryptophan dehydrogenase C-terminal" evidence="9">
    <location>
        <begin position="262"/>
        <end position="549"/>
    </location>
</feature>
<dbReference type="InterPro" id="IPR046346">
    <property type="entry name" value="Aminoacid_DH-like_N_sf"/>
</dbReference>
<evidence type="ECO:0000256" key="8">
    <source>
        <dbReference type="RuleBase" id="RU004417"/>
    </source>
</evidence>
<dbReference type="PROSITE" id="PS00074">
    <property type="entry name" value="GLFV_DEHYDROGENASE"/>
    <property type="match status" value="1"/>
</dbReference>
<dbReference type="AlphaFoldDB" id="A0AAW1D304"/>
<evidence type="ECO:0000256" key="6">
    <source>
        <dbReference type="ARBA" id="ARBA00047867"/>
    </source>
</evidence>
<dbReference type="Proteomes" id="UP001461498">
    <property type="component" value="Unassembled WGS sequence"/>
</dbReference>
<dbReference type="PANTHER" id="PTHR11606:SF7">
    <property type="entry name" value="GLUTAMATE DEHYDROGENASE"/>
    <property type="match status" value="1"/>
</dbReference>
<dbReference type="InterPro" id="IPR006096">
    <property type="entry name" value="Glu/Leu/Phe/Val/Trp_DH_C"/>
</dbReference>
<dbReference type="GO" id="GO:0004352">
    <property type="term" value="F:glutamate dehydrogenase (NAD+) activity"/>
    <property type="evidence" value="ECO:0007669"/>
    <property type="project" value="TreeGrafter"/>
</dbReference>
<dbReference type="Gene3D" id="3.40.50.10860">
    <property type="entry name" value="Leucine Dehydrogenase, chain A, domain 1"/>
    <property type="match status" value="1"/>
</dbReference>
<keyword evidence="5" id="KW-0496">Mitochondrion</keyword>
<name>A0AAW1D304_9HEMI</name>
<dbReference type="InterPro" id="IPR033524">
    <property type="entry name" value="Glu/Leu/Phe/Val_DH_AS"/>
</dbReference>
<dbReference type="Gene3D" id="1.10.287.140">
    <property type="match status" value="1"/>
</dbReference>
<organism evidence="10 11">
    <name type="scientific">Rhynocoris fuscipes</name>
    <dbReference type="NCBI Taxonomy" id="488301"/>
    <lineage>
        <taxon>Eukaryota</taxon>
        <taxon>Metazoa</taxon>
        <taxon>Ecdysozoa</taxon>
        <taxon>Arthropoda</taxon>
        <taxon>Hexapoda</taxon>
        <taxon>Insecta</taxon>
        <taxon>Pterygota</taxon>
        <taxon>Neoptera</taxon>
        <taxon>Paraneoptera</taxon>
        <taxon>Hemiptera</taxon>
        <taxon>Heteroptera</taxon>
        <taxon>Panheteroptera</taxon>
        <taxon>Cimicomorpha</taxon>
        <taxon>Reduviidae</taxon>
        <taxon>Harpactorinae</taxon>
        <taxon>Harpactorini</taxon>
        <taxon>Rhynocoris</taxon>
    </lineage>
</organism>
<dbReference type="SMART" id="SM00839">
    <property type="entry name" value="ELFV_dehydrog"/>
    <property type="match status" value="1"/>
</dbReference>
<evidence type="ECO:0000256" key="7">
    <source>
        <dbReference type="ARBA" id="ARBA00048577"/>
    </source>
</evidence>
<comment type="subcellular location">
    <subcellularLocation>
        <location evidence="1">Mitochondrion</location>
    </subcellularLocation>
</comment>
<evidence type="ECO:0000259" key="9">
    <source>
        <dbReference type="SMART" id="SM00839"/>
    </source>
</evidence>
<evidence type="ECO:0000313" key="11">
    <source>
        <dbReference type="Proteomes" id="UP001461498"/>
    </source>
</evidence>
<dbReference type="PANTHER" id="PTHR11606">
    <property type="entry name" value="GLUTAMATE DEHYDROGENASE"/>
    <property type="match status" value="1"/>
</dbReference>
<evidence type="ECO:0000256" key="4">
    <source>
        <dbReference type="ARBA" id="ARBA00023002"/>
    </source>
</evidence>
<dbReference type="GO" id="GO:0006538">
    <property type="term" value="P:L-glutamate catabolic process"/>
    <property type="evidence" value="ECO:0007669"/>
    <property type="project" value="TreeGrafter"/>
</dbReference>
<dbReference type="Pfam" id="PF02812">
    <property type="entry name" value="ELFV_dehydrog_N"/>
    <property type="match status" value="1"/>
</dbReference>
<dbReference type="PRINTS" id="PR00082">
    <property type="entry name" value="GLFDHDRGNASE"/>
</dbReference>
<dbReference type="EMBL" id="JAPXFL010000006">
    <property type="protein sequence ID" value="KAK9504952.1"/>
    <property type="molecule type" value="Genomic_DNA"/>
</dbReference>
<dbReference type="Gene3D" id="3.40.50.720">
    <property type="entry name" value="NAD(P)-binding Rossmann-like Domain"/>
    <property type="match status" value="1"/>
</dbReference>
<comment type="catalytic activity">
    <reaction evidence="7">
        <text>L-glutamate + NADP(+) + H2O = 2-oxoglutarate + NH4(+) + NADPH + H(+)</text>
        <dbReference type="Rhea" id="RHEA:11612"/>
        <dbReference type="ChEBI" id="CHEBI:15377"/>
        <dbReference type="ChEBI" id="CHEBI:15378"/>
        <dbReference type="ChEBI" id="CHEBI:16810"/>
        <dbReference type="ChEBI" id="CHEBI:28938"/>
        <dbReference type="ChEBI" id="CHEBI:29985"/>
        <dbReference type="ChEBI" id="CHEBI:57783"/>
        <dbReference type="ChEBI" id="CHEBI:58349"/>
        <dbReference type="EC" id="1.4.1.3"/>
    </reaction>
</comment>
<evidence type="ECO:0000256" key="3">
    <source>
        <dbReference type="ARBA" id="ARBA00012889"/>
    </source>
</evidence>
<dbReference type="InterPro" id="IPR006095">
    <property type="entry name" value="Glu/Leu/Phe/Val/Trp_DH"/>
</dbReference>
<proteinExistence type="inferred from homology"/>
<comment type="catalytic activity">
    <reaction evidence="6">
        <text>L-glutamate + NAD(+) + H2O = 2-oxoglutarate + NH4(+) + NADH + H(+)</text>
        <dbReference type="Rhea" id="RHEA:15133"/>
        <dbReference type="ChEBI" id="CHEBI:15377"/>
        <dbReference type="ChEBI" id="CHEBI:15378"/>
        <dbReference type="ChEBI" id="CHEBI:16810"/>
        <dbReference type="ChEBI" id="CHEBI:28938"/>
        <dbReference type="ChEBI" id="CHEBI:29985"/>
        <dbReference type="ChEBI" id="CHEBI:57540"/>
        <dbReference type="ChEBI" id="CHEBI:57945"/>
        <dbReference type="EC" id="1.4.1.3"/>
    </reaction>
</comment>
<dbReference type="EC" id="1.4.1.3" evidence="3"/>
<comment type="caution">
    <text evidence="10">The sequence shown here is derived from an EMBL/GenBank/DDBJ whole genome shotgun (WGS) entry which is preliminary data.</text>
</comment>
<dbReference type="SUPFAM" id="SSF53223">
    <property type="entry name" value="Aminoacid dehydrogenase-like, N-terminal domain"/>
    <property type="match status" value="1"/>
</dbReference>
<dbReference type="CDD" id="cd01076">
    <property type="entry name" value="NAD_bind_1_Glu_DH"/>
    <property type="match status" value="1"/>
</dbReference>
<keyword evidence="4 8" id="KW-0560">Oxidoreductase</keyword>
<evidence type="ECO:0000256" key="2">
    <source>
        <dbReference type="ARBA" id="ARBA00006382"/>
    </source>
</evidence>
<dbReference type="InterPro" id="IPR036291">
    <property type="entry name" value="NAD(P)-bd_dom_sf"/>
</dbReference>
<dbReference type="GO" id="GO:0005739">
    <property type="term" value="C:mitochondrion"/>
    <property type="evidence" value="ECO:0007669"/>
    <property type="project" value="UniProtKB-SubCell"/>
</dbReference>
<keyword evidence="11" id="KW-1185">Reference proteome</keyword>
<gene>
    <name evidence="10" type="ORF">O3M35_009118</name>
</gene>
<dbReference type="InterPro" id="IPR033922">
    <property type="entry name" value="NAD_bind_Glu_DH"/>
</dbReference>
<sequence length="552" mass="61491">MIIKFSVITTKIRLKAMSSLLKRKYQILLNQINIRCMSASNVKHEIPERLKNIPEEENPTFFQMVEYNVHKAIKNLIPSFHESMSRKVHLTETERVNRINAIIKILLSCSSIMKITFPIKRDNRKYEVIEGFRVHHSTHRLPVKGGIRYSTHVDEDEVKALAALMTFKNSCLSVPFGGSKGGVKIDPRCFSENELERITRRYALELIKKNIVGPGIDVPAPDVNTSPREMSWFVDTYIKTLGATNINAQGIITGKPLFLGGLNGRLSATGRGCMNATHYFVSQSDLMDVIGLSPGLPGKTVIIQGFGNVGYHAARYFDKAGCKVIGIIELNGGIFNENGIKPEELMQHLRETKSILGYPGSKSVPKDELLYEKCDILVPAAKEKVITKANAAKIQAKVICEGANGPTTPAADKILLDKKVLIIPDIYANAGGVTVSYFEWLKNINHVSYGKLQFGYEMEHTRLLMQSVEDSLKPALNKEVKIIPNEAFQKMIINASEKDIVQFSLGYNMIKAGQSLHSIAKENKLGIDLRAAAFMLAVFKVYKVYEAGGLTY</sequence>
<dbReference type="InterPro" id="IPR006097">
    <property type="entry name" value="Glu/Leu/Phe/Val/Trp_DH_dimer"/>
</dbReference>
<evidence type="ECO:0000313" key="10">
    <source>
        <dbReference type="EMBL" id="KAK9504952.1"/>
    </source>
</evidence>
<reference evidence="10 11" key="1">
    <citation type="submission" date="2022-12" db="EMBL/GenBank/DDBJ databases">
        <title>Chromosome-level genome assembly of true bugs.</title>
        <authorList>
            <person name="Ma L."/>
            <person name="Li H."/>
        </authorList>
    </citation>
    <scope>NUCLEOTIDE SEQUENCE [LARGE SCALE GENOMIC DNA]</scope>
    <source>
        <strain evidence="10">Lab_2022b</strain>
    </source>
</reference>
<dbReference type="Pfam" id="PF00208">
    <property type="entry name" value="ELFV_dehydrog"/>
    <property type="match status" value="1"/>
</dbReference>